<dbReference type="EMBL" id="CZPT02000991">
    <property type="protein sequence ID" value="SCU68493.1"/>
    <property type="molecule type" value="Genomic_DNA"/>
</dbReference>
<reference evidence="4" key="1">
    <citation type="submission" date="2016-09" db="EMBL/GenBank/DDBJ databases">
        <authorList>
            <person name="Hebert L."/>
            <person name="Moumen B."/>
        </authorList>
    </citation>
    <scope>NUCLEOTIDE SEQUENCE [LARGE SCALE GENOMIC DNA]</scope>
    <source>
        <strain evidence="4">OVI</strain>
    </source>
</reference>
<evidence type="ECO:0000313" key="5">
    <source>
        <dbReference type="Proteomes" id="UP000195570"/>
    </source>
</evidence>
<dbReference type="Pfam" id="PF01494">
    <property type="entry name" value="FAD_binding_3"/>
    <property type="match status" value="1"/>
</dbReference>
<dbReference type="GeneID" id="92382662"/>
<dbReference type="PRINTS" id="PR00420">
    <property type="entry name" value="RNGMNOXGNASE"/>
</dbReference>
<keyword evidence="2 4" id="KW-0503">Monooxygenase</keyword>
<dbReference type="InterPro" id="IPR036188">
    <property type="entry name" value="FAD/NAD-bd_sf"/>
</dbReference>
<dbReference type="PANTHER" id="PTHR13789:SF309">
    <property type="entry name" value="PUTATIVE (AFU_ORTHOLOGUE AFUA_6G14510)-RELATED"/>
    <property type="match status" value="1"/>
</dbReference>
<dbReference type="Gene3D" id="3.50.50.60">
    <property type="entry name" value="FAD/NAD(P)-binding domain"/>
    <property type="match status" value="1"/>
</dbReference>
<dbReference type="VEuPathDB" id="TriTrypDB:TEOVI_000872800"/>
<keyword evidence="1" id="KW-0560">Oxidoreductase</keyword>
<dbReference type="InterPro" id="IPR050493">
    <property type="entry name" value="FAD-dep_Monooxygenase_BioMet"/>
</dbReference>
<accession>A0A1G4I8R2</accession>
<comment type="caution">
    <text evidence="4">The sequence shown here is derived from an EMBL/GenBank/DDBJ whole genome shotgun (WGS) entry which is preliminary data.</text>
</comment>
<dbReference type="GO" id="GO:0004497">
    <property type="term" value="F:monooxygenase activity"/>
    <property type="evidence" value="ECO:0007669"/>
    <property type="project" value="UniProtKB-KW"/>
</dbReference>
<dbReference type="PANTHER" id="PTHR13789">
    <property type="entry name" value="MONOOXYGENASE"/>
    <property type="match status" value="1"/>
</dbReference>
<gene>
    <name evidence="4" type="ORF">TEOVI_000872800</name>
</gene>
<dbReference type="SUPFAM" id="SSF51905">
    <property type="entry name" value="FAD/NAD(P)-binding domain"/>
    <property type="match status" value="1"/>
</dbReference>
<dbReference type="GO" id="GO:0071949">
    <property type="term" value="F:FAD binding"/>
    <property type="evidence" value="ECO:0007669"/>
    <property type="project" value="InterPro"/>
</dbReference>
<dbReference type="Proteomes" id="UP000195570">
    <property type="component" value="Unassembled WGS sequence"/>
</dbReference>
<evidence type="ECO:0000256" key="2">
    <source>
        <dbReference type="ARBA" id="ARBA00023033"/>
    </source>
</evidence>
<evidence type="ECO:0000259" key="3">
    <source>
        <dbReference type="Pfam" id="PF01494"/>
    </source>
</evidence>
<sequence length="456" mass="51401">MRVVIVGAGLSGLSLAAFLRRINIDCVVLEQSPFLRATYQPPYILYANALSCFKAFELDDGFYTGDAISESHFGIQNERLQWLLRVRNRVVQLQALGQEDCVPLSTAPPANSDSTVSRRLAEELKQDLGCVPLRTTFSADYLRSILRKYVQEIRFNANVVDLRPHDGIKGGVHVVLDNGQTEWGDVVVGADGGHSTVRKLLYPDEYIGTSCQTLGMTQVDGYVELGDEPWPTGESPAEVWGKRRVLSCIPLQWDGRRHFAFSATLYDPPTEIVDVSKEMDPIELREVYRSLLRREFASFGGDITNTLARAELAIPSELVEVPVMPRWYNKRAVLIGEAAHASLPSFLAQDASLCVEDAALLSTSLVDVPLCNDAGFEYAFRQFETVRRDRIEGYIRQSRRARRFTSLSHTWLRNGMLSVIPSLSLVWFQRWLANWSYSAQQLEVDPKIKMETAYRN</sequence>
<protein>
    <submittedName>
        <fullName evidence="4">Monooxygenase, putative</fullName>
    </submittedName>
</protein>
<organism evidence="4 5">
    <name type="scientific">Trypanosoma equiperdum</name>
    <dbReference type="NCBI Taxonomy" id="5694"/>
    <lineage>
        <taxon>Eukaryota</taxon>
        <taxon>Discoba</taxon>
        <taxon>Euglenozoa</taxon>
        <taxon>Kinetoplastea</taxon>
        <taxon>Metakinetoplastina</taxon>
        <taxon>Trypanosomatida</taxon>
        <taxon>Trypanosomatidae</taxon>
        <taxon>Trypanosoma</taxon>
    </lineage>
</organism>
<evidence type="ECO:0000313" key="4">
    <source>
        <dbReference type="EMBL" id="SCU68493.1"/>
    </source>
</evidence>
<dbReference type="RefSeq" id="XP_067079647.1">
    <property type="nucleotide sequence ID" value="XM_067223546.1"/>
</dbReference>
<name>A0A1G4I8R2_TRYEQ</name>
<keyword evidence="5" id="KW-1185">Reference proteome</keyword>
<proteinExistence type="predicted"/>
<feature type="domain" description="FAD-binding" evidence="3">
    <location>
        <begin position="2"/>
        <end position="367"/>
    </location>
</feature>
<dbReference type="AlphaFoldDB" id="A0A1G4I8R2"/>
<evidence type="ECO:0000256" key="1">
    <source>
        <dbReference type="ARBA" id="ARBA00023002"/>
    </source>
</evidence>
<dbReference type="InterPro" id="IPR002938">
    <property type="entry name" value="FAD-bd"/>
</dbReference>